<gene>
    <name evidence="1" type="ORF">HUV48_13885</name>
</gene>
<comment type="caution">
    <text evidence="1">The sequence shown here is derived from an EMBL/GenBank/DDBJ whole genome shotgun (WGS) entry which is preliminary data.</text>
</comment>
<keyword evidence="2" id="KW-1185">Reference proteome</keyword>
<organism evidence="1 2">
    <name type="scientific">Qipengyuania atrilutea</name>
    <dbReference type="NCBI Taxonomy" id="2744473"/>
    <lineage>
        <taxon>Bacteria</taxon>
        <taxon>Pseudomonadati</taxon>
        <taxon>Pseudomonadota</taxon>
        <taxon>Alphaproteobacteria</taxon>
        <taxon>Sphingomonadales</taxon>
        <taxon>Erythrobacteraceae</taxon>
        <taxon>Qipengyuania</taxon>
    </lineage>
</organism>
<dbReference type="AlphaFoldDB" id="A0A850HFG1"/>
<protein>
    <submittedName>
        <fullName evidence="1">Uncharacterized protein</fullName>
    </submittedName>
</protein>
<proteinExistence type="predicted"/>
<reference evidence="1 2" key="1">
    <citation type="submission" date="2020-06" db="EMBL/GenBank/DDBJ databases">
        <title>Altererythrobacter sp. HHU K3-1.</title>
        <authorList>
            <person name="Zhang D."/>
            <person name="Xue H."/>
        </authorList>
    </citation>
    <scope>NUCLEOTIDE SEQUENCE [LARGE SCALE GENOMIC DNA]</scope>
    <source>
        <strain evidence="1 2">HHU K3-1</strain>
    </source>
</reference>
<accession>A0A850HFG1</accession>
<sequence length="147" mass="16035">MAVAREKLDQLYSAALEAAAALLEKNGEFFPILFELRPGGEITSVAVLDMRERPPSQDLIDNYVELMRGRATAGQIAGCAIALDSSFRVSAGDPKRDAVQVRVRAQGFARNVLVPYVLKTTGIFRKKRQLTLDEPRAEAAVNDVFGG</sequence>
<dbReference type="RefSeq" id="WP_176268325.1">
    <property type="nucleotide sequence ID" value="NZ_JABWGV010000008.1"/>
</dbReference>
<dbReference type="Proteomes" id="UP000561438">
    <property type="component" value="Unassembled WGS sequence"/>
</dbReference>
<dbReference type="EMBL" id="JABWGV010000008">
    <property type="protein sequence ID" value="NVD46099.1"/>
    <property type="molecule type" value="Genomic_DNA"/>
</dbReference>
<evidence type="ECO:0000313" key="2">
    <source>
        <dbReference type="Proteomes" id="UP000561438"/>
    </source>
</evidence>
<name>A0A850HFG1_9SPHN</name>
<evidence type="ECO:0000313" key="1">
    <source>
        <dbReference type="EMBL" id="NVD46099.1"/>
    </source>
</evidence>